<reference evidence="2 3" key="1">
    <citation type="submission" date="2020-08" db="EMBL/GenBank/DDBJ databases">
        <title>Genomic Encyclopedia of Type Strains, Phase IV (KMG-IV): sequencing the most valuable type-strain genomes for metagenomic binning, comparative biology and taxonomic classification.</title>
        <authorList>
            <person name="Goeker M."/>
        </authorList>
    </citation>
    <scope>NUCLEOTIDE SEQUENCE [LARGE SCALE GENOMIC DNA]</scope>
    <source>
        <strain evidence="2 3">DSM 19612</strain>
    </source>
</reference>
<name>A0A841Q7H3_9BACI</name>
<dbReference type="AlphaFoldDB" id="A0A841Q7H3"/>
<accession>A0A841Q7H3</accession>
<sequence>MTFNEIMALIMPSIIALLFYSKVNKKNMSMFEIVSNLVLFMLITNSICYAILIYLQTSPIIFSISFTLKYSVMATFIAVVVAILYRFIELNIKINIKVESINEKKD</sequence>
<organism evidence="2 3">
    <name type="scientific">Salirhabdus euzebyi</name>
    <dbReference type="NCBI Taxonomy" id="394506"/>
    <lineage>
        <taxon>Bacteria</taxon>
        <taxon>Bacillati</taxon>
        <taxon>Bacillota</taxon>
        <taxon>Bacilli</taxon>
        <taxon>Bacillales</taxon>
        <taxon>Bacillaceae</taxon>
        <taxon>Salirhabdus</taxon>
    </lineage>
</organism>
<keyword evidence="1" id="KW-1133">Transmembrane helix</keyword>
<comment type="caution">
    <text evidence="2">The sequence shown here is derived from an EMBL/GenBank/DDBJ whole genome shotgun (WGS) entry which is preliminary data.</text>
</comment>
<keyword evidence="1" id="KW-0812">Transmembrane</keyword>
<feature type="transmembrane region" description="Helical" evidence="1">
    <location>
        <begin position="6"/>
        <end position="21"/>
    </location>
</feature>
<dbReference type="RefSeq" id="WP_174496916.1">
    <property type="nucleotide sequence ID" value="NZ_CADDWK010000010.1"/>
</dbReference>
<evidence type="ECO:0000313" key="3">
    <source>
        <dbReference type="Proteomes" id="UP000581688"/>
    </source>
</evidence>
<proteinExistence type="predicted"/>
<gene>
    <name evidence="2" type="ORF">HNQ94_003008</name>
</gene>
<evidence type="ECO:0000313" key="2">
    <source>
        <dbReference type="EMBL" id="MBB6454519.1"/>
    </source>
</evidence>
<feature type="transmembrane region" description="Helical" evidence="1">
    <location>
        <begin position="60"/>
        <end position="85"/>
    </location>
</feature>
<dbReference type="EMBL" id="JACHGH010000010">
    <property type="protein sequence ID" value="MBB6454519.1"/>
    <property type="molecule type" value="Genomic_DNA"/>
</dbReference>
<feature type="transmembrane region" description="Helical" evidence="1">
    <location>
        <begin position="33"/>
        <end position="54"/>
    </location>
</feature>
<keyword evidence="3" id="KW-1185">Reference proteome</keyword>
<dbReference type="Proteomes" id="UP000581688">
    <property type="component" value="Unassembled WGS sequence"/>
</dbReference>
<protein>
    <submittedName>
        <fullName evidence="2">Membrane protein YdbS with pleckstrin-like domain</fullName>
    </submittedName>
</protein>
<evidence type="ECO:0000256" key="1">
    <source>
        <dbReference type="SAM" id="Phobius"/>
    </source>
</evidence>
<keyword evidence="1" id="KW-0472">Membrane</keyword>